<dbReference type="InterPro" id="IPR039620">
    <property type="entry name" value="BKI1/MAKR1/3/4"/>
</dbReference>
<feature type="compositionally biased region" description="Low complexity" evidence="1">
    <location>
        <begin position="26"/>
        <end position="39"/>
    </location>
</feature>
<evidence type="ECO:0000256" key="1">
    <source>
        <dbReference type="SAM" id="MobiDB-lite"/>
    </source>
</evidence>
<dbReference type="Proteomes" id="UP000554482">
    <property type="component" value="Unassembled WGS sequence"/>
</dbReference>
<gene>
    <name evidence="2" type="ORF">FRX31_031604</name>
</gene>
<sequence>MDNDQELQKKIDKVGEEDTTTKPRLSISTSPSSSPSREFSFTISLHPSSGGSNITNSFAIDLSPADEIFFHGHLLPLHLISHLPVSSDSSLENFNLLMKDLSEDHKQNDCKDEDNNDMMRGRCNTTTNTTTNNIQDSKKGGKRGTFKIKLSSFLFTKWRKGSAEAGERKEEVKKNKVRLFEMSNVVKRYLKMVQPNLFSKGKRENRKLHGRSCSFTESLCLKEKQPWKARRGGLSAPATMQTSPTNSTGNLTTDSLFPSKSGTTMEELQSAIQAAIAHCKNSTAVKIETLNF</sequence>
<feature type="compositionally biased region" description="Basic and acidic residues" evidence="1">
    <location>
        <begin position="1"/>
        <end position="21"/>
    </location>
</feature>
<dbReference type="AlphaFoldDB" id="A0A7J6V1E8"/>
<dbReference type="PANTHER" id="PTHR33312:SF19">
    <property type="entry name" value="BRI1 KINASE INHIBITOR 1"/>
    <property type="match status" value="1"/>
</dbReference>
<proteinExistence type="predicted"/>
<dbReference type="PANTHER" id="PTHR33312">
    <property type="entry name" value="MEMBRANE-ASSOCIATED KINASE REGULATOR 4-RELATED"/>
    <property type="match status" value="1"/>
</dbReference>
<feature type="compositionally biased region" description="Polar residues" evidence="1">
    <location>
        <begin position="238"/>
        <end position="253"/>
    </location>
</feature>
<feature type="region of interest" description="Disordered" evidence="1">
    <location>
        <begin position="232"/>
        <end position="253"/>
    </location>
</feature>
<feature type="region of interest" description="Disordered" evidence="1">
    <location>
        <begin position="106"/>
        <end position="141"/>
    </location>
</feature>
<feature type="compositionally biased region" description="Low complexity" evidence="1">
    <location>
        <begin position="124"/>
        <end position="133"/>
    </location>
</feature>
<name>A0A7J6V1E8_THATH</name>
<protein>
    <submittedName>
        <fullName evidence="2">Bri1 kinase inhibitor</fullName>
    </submittedName>
</protein>
<accession>A0A7J6V1E8</accession>
<evidence type="ECO:0000313" key="2">
    <source>
        <dbReference type="EMBL" id="KAF5178809.1"/>
    </source>
</evidence>
<evidence type="ECO:0000313" key="3">
    <source>
        <dbReference type="Proteomes" id="UP000554482"/>
    </source>
</evidence>
<keyword evidence="3" id="KW-1185">Reference proteome</keyword>
<feature type="region of interest" description="Disordered" evidence="1">
    <location>
        <begin position="1"/>
        <end position="39"/>
    </location>
</feature>
<dbReference type="OrthoDB" id="1709800at2759"/>
<dbReference type="EMBL" id="JABWDY010039567">
    <property type="protein sequence ID" value="KAF5178809.1"/>
    <property type="molecule type" value="Genomic_DNA"/>
</dbReference>
<reference evidence="2 3" key="1">
    <citation type="submission" date="2020-06" db="EMBL/GenBank/DDBJ databases">
        <title>Transcriptomic and genomic resources for Thalictrum thalictroides and T. hernandezii: Facilitating candidate gene discovery in an emerging model plant lineage.</title>
        <authorList>
            <person name="Arias T."/>
            <person name="Riano-Pachon D.M."/>
            <person name="Di Stilio V.S."/>
        </authorList>
    </citation>
    <scope>NUCLEOTIDE SEQUENCE [LARGE SCALE GENOMIC DNA]</scope>
    <source>
        <strain evidence="3">cv. WT478/WT964</strain>
        <tissue evidence="2">Leaves</tissue>
    </source>
</reference>
<dbReference type="GO" id="GO:0019210">
    <property type="term" value="F:kinase inhibitor activity"/>
    <property type="evidence" value="ECO:0007669"/>
    <property type="project" value="InterPro"/>
</dbReference>
<comment type="caution">
    <text evidence="2">The sequence shown here is derived from an EMBL/GenBank/DDBJ whole genome shotgun (WGS) entry which is preliminary data.</text>
</comment>
<dbReference type="GO" id="GO:0005886">
    <property type="term" value="C:plasma membrane"/>
    <property type="evidence" value="ECO:0007669"/>
    <property type="project" value="InterPro"/>
</dbReference>
<organism evidence="2 3">
    <name type="scientific">Thalictrum thalictroides</name>
    <name type="common">Rue-anemone</name>
    <name type="synonym">Anemone thalictroides</name>
    <dbReference type="NCBI Taxonomy" id="46969"/>
    <lineage>
        <taxon>Eukaryota</taxon>
        <taxon>Viridiplantae</taxon>
        <taxon>Streptophyta</taxon>
        <taxon>Embryophyta</taxon>
        <taxon>Tracheophyta</taxon>
        <taxon>Spermatophyta</taxon>
        <taxon>Magnoliopsida</taxon>
        <taxon>Ranunculales</taxon>
        <taxon>Ranunculaceae</taxon>
        <taxon>Thalictroideae</taxon>
        <taxon>Thalictrum</taxon>
    </lineage>
</organism>